<dbReference type="PROSITE" id="PS51257">
    <property type="entry name" value="PROKAR_LIPOPROTEIN"/>
    <property type="match status" value="1"/>
</dbReference>
<dbReference type="PROSITE" id="PS00018">
    <property type="entry name" value="EF_HAND_1"/>
    <property type="match status" value="1"/>
</dbReference>
<dbReference type="InterPro" id="IPR018247">
    <property type="entry name" value="EF_Hand_1_Ca_BS"/>
</dbReference>
<evidence type="ECO:0000313" key="3">
    <source>
        <dbReference type="EMBL" id="UYQ92515.1"/>
    </source>
</evidence>
<gene>
    <name evidence="3" type="ORF">MKQ68_20740</name>
</gene>
<dbReference type="RefSeq" id="WP_264280768.1">
    <property type="nucleotide sequence ID" value="NZ_CP107006.1"/>
</dbReference>
<keyword evidence="4" id="KW-1185">Reference proteome</keyword>
<sequence length="525" mass="58149">MRTFTLLTCLLGAGISACAQAPALSKPGADTYGNSITAADLKKHLYFIAGDKTEGRETATKGQRVAAAYIAAHFKKLGLKPGVNGKWEQFFSMVQDTVTSSTLSVGRQTFTFGKDYVANVRETAAQDINNASLVFAGYGISTEEHDDYKNLGDLNDKVVVVLEGEPRDADGNYPLTKSKRPSPNSEIKAKARAAGGKGVKALFVISSRLADPNMAKYLVQSYTKSRVYMKENLMTTMEYIPNSYLVTPTFVETVFGKAVADSMIASVKAGRAYTSAASGPVNLTFKKGQIDNKSSNVLGYLEGTDKKDEILFVTAHYDHLGKHDGKIFYGADDDGSGTVAVMEMAEAFAKAKKAGKGPRRSIVFMTVSGEEKGLLGSKYYTDNPIYPLANTVADLNIDMIGRIDPQHASDSNYVYVIGDDKLSSDLRPISELANNTYTKLDLDYRYNDPNDPNRFYYRSDHYMFAQHKIPIIFYFNGVHADYHKETDTVEKISYQMLQKRARLVFYTAWEIANREDRLKVDRNEK</sequence>
<name>A0ABY6IZ07_9BACT</name>
<dbReference type="InterPro" id="IPR045175">
    <property type="entry name" value="M28_fam"/>
</dbReference>
<dbReference type="EMBL" id="CP107006">
    <property type="protein sequence ID" value="UYQ92515.1"/>
    <property type="molecule type" value="Genomic_DNA"/>
</dbReference>
<reference evidence="3" key="1">
    <citation type="submission" date="2022-10" db="EMBL/GenBank/DDBJ databases">
        <title>Chitinophaga sp. nov., isolated from soil.</title>
        <authorList>
            <person name="Jeon C.O."/>
        </authorList>
    </citation>
    <scope>NUCLEOTIDE SEQUENCE</scope>
    <source>
        <strain evidence="3">R8</strain>
    </source>
</reference>
<feature type="domain" description="Peptidase M28" evidence="2">
    <location>
        <begin position="296"/>
        <end position="507"/>
    </location>
</feature>
<dbReference type="Gene3D" id="3.40.630.10">
    <property type="entry name" value="Zn peptidases"/>
    <property type="match status" value="2"/>
</dbReference>
<dbReference type="PANTHER" id="PTHR12147">
    <property type="entry name" value="METALLOPEPTIDASE M28 FAMILY MEMBER"/>
    <property type="match status" value="1"/>
</dbReference>
<evidence type="ECO:0000259" key="2">
    <source>
        <dbReference type="Pfam" id="PF04389"/>
    </source>
</evidence>
<keyword evidence="1" id="KW-0732">Signal</keyword>
<organism evidence="3 4">
    <name type="scientific">Chitinophaga horti</name>
    <dbReference type="NCBI Taxonomy" id="2920382"/>
    <lineage>
        <taxon>Bacteria</taxon>
        <taxon>Pseudomonadati</taxon>
        <taxon>Bacteroidota</taxon>
        <taxon>Chitinophagia</taxon>
        <taxon>Chitinophagales</taxon>
        <taxon>Chitinophagaceae</taxon>
        <taxon>Chitinophaga</taxon>
    </lineage>
</organism>
<evidence type="ECO:0000313" key="4">
    <source>
        <dbReference type="Proteomes" id="UP001162741"/>
    </source>
</evidence>
<accession>A0ABY6IZ07</accession>
<feature type="chain" id="PRO_5045268313" evidence="1">
    <location>
        <begin position="22"/>
        <end position="525"/>
    </location>
</feature>
<dbReference type="InterPro" id="IPR007484">
    <property type="entry name" value="Peptidase_M28"/>
</dbReference>
<evidence type="ECO:0000256" key="1">
    <source>
        <dbReference type="SAM" id="SignalP"/>
    </source>
</evidence>
<protein>
    <submittedName>
        <fullName evidence="3">M28 family peptidase</fullName>
    </submittedName>
</protein>
<feature type="signal peptide" evidence="1">
    <location>
        <begin position="1"/>
        <end position="21"/>
    </location>
</feature>
<proteinExistence type="predicted"/>
<dbReference type="Proteomes" id="UP001162741">
    <property type="component" value="Chromosome"/>
</dbReference>
<dbReference type="PANTHER" id="PTHR12147:SF26">
    <property type="entry name" value="PEPTIDASE M28 DOMAIN-CONTAINING PROTEIN"/>
    <property type="match status" value="1"/>
</dbReference>
<dbReference type="Pfam" id="PF04389">
    <property type="entry name" value="Peptidase_M28"/>
    <property type="match status" value="1"/>
</dbReference>
<dbReference type="SUPFAM" id="SSF53187">
    <property type="entry name" value="Zn-dependent exopeptidases"/>
    <property type="match status" value="1"/>
</dbReference>